<feature type="active site" evidence="10">
    <location>
        <position position="322"/>
    </location>
</feature>
<evidence type="ECO:0000256" key="2">
    <source>
        <dbReference type="ARBA" id="ARBA00007447"/>
    </source>
</evidence>
<organism evidence="15 16">
    <name type="scientific">Cerrena zonata</name>
    <dbReference type="NCBI Taxonomy" id="2478898"/>
    <lineage>
        <taxon>Eukaryota</taxon>
        <taxon>Fungi</taxon>
        <taxon>Dikarya</taxon>
        <taxon>Basidiomycota</taxon>
        <taxon>Agaricomycotina</taxon>
        <taxon>Agaricomycetes</taxon>
        <taxon>Polyporales</taxon>
        <taxon>Cerrenaceae</taxon>
        <taxon>Cerrena</taxon>
    </lineage>
</organism>
<dbReference type="PROSITE" id="PS00141">
    <property type="entry name" value="ASP_PROTEASE"/>
    <property type="match status" value="2"/>
</dbReference>
<evidence type="ECO:0000313" key="16">
    <source>
        <dbReference type="Proteomes" id="UP001385951"/>
    </source>
</evidence>
<gene>
    <name evidence="15" type="ORF">QCA50_000482</name>
</gene>
<accession>A0AAW0H029</accession>
<evidence type="ECO:0000256" key="1">
    <source>
        <dbReference type="ARBA" id="ARBA00004116"/>
    </source>
</evidence>
<keyword evidence="7 12" id="KW-0378">Hydrolase</keyword>
<evidence type="ECO:0000256" key="10">
    <source>
        <dbReference type="PIRSR" id="PIRSR601461-1"/>
    </source>
</evidence>
<dbReference type="InterPro" id="IPR001969">
    <property type="entry name" value="Aspartic_peptidase_AS"/>
</dbReference>
<dbReference type="InterPro" id="IPR001461">
    <property type="entry name" value="Aspartic_peptidase_A1"/>
</dbReference>
<feature type="domain" description="Peptidase A1" evidence="14">
    <location>
        <begin position="104"/>
        <end position="430"/>
    </location>
</feature>
<feature type="signal peptide" evidence="13">
    <location>
        <begin position="1"/>
        <end position="18"/>
    </location>
</feature>
<dbReference type="PRINTS" id="PR00792">
    <property type="entry name" value="PEPSIN"/>
</dbReference>
<evidence type="ECO:0000256" key="13">
    <source>
        <dbReference type="SAM" id="SignalP"/>
    </source>
</evidence>
<feature type="disulfide bond" evidence="11">
    <location>
        <begin position="356"/>
        <end position="389"/>
    </location>
</feature>
<dbReference type="PANTHER" id="PTHR47966">
    <property type="entry name" value="BETA-SITE APP-CLEAVING ENZYME, ISOFORM A-RELATED"/>
    <property type="match status" value="1"/>
</dbReference>
<evidence type="ECO:0000313" key="15">
    <source>
        <dbReference type="EMBL" id="KAK7695844.1"/>
    </source>
</evidence>
<proteinExistence type="inferred from homology"/>
<keyword evidence="3" id="KW-0926">Vacuole</keyword>
<dbReference type="InterPro" id="IPR021109">
    <property type="entry name" value="Peptidase_aspartic_dom_sf"/>
</dbReference>
<dbReference type="PANTHER" id="PTHR47966:SF51">
    <property type="entry name" value="BETA-SITE APP-CLEAVING ENZYME, ISOFORM A-RELATED"/>
    <property type="match status" value="1"/>
</dbReference>
<dbReference type="Pfam" id="PF00026">
    <property type="entry name" value="Asp"/>
    <property type="match status" value="1"/>
</dbReference>
<dbReference type="GO" id="GO:0005773">
    <property type="term" value="C:vacuole"/>
    <property type="evidence" value="ECO:0007669"/>
    <property type="project" value="UniProtKB-SubCell"/>
</dbReference>
<dbReference type="GO" id="GO:0006508">
    <property type="term" value="P:proteolysis"/>
    <property type="evidence" value="ECO:0007669"/>
    <property type="project" value="UniProtKB-KW"/>
</dbReference>
<keyword evidence="5 13" id="KW-0732">Signal</keyword>
<feature type="disulfide bond" evidence="11">
    <location>
        <begin position="153"/>
        <end position="158"/>
    </location>
</feature>
<comment type="similarity">
    <text evidence="2 12">Belongs to the peptidase A1 family.</text>
</comment>
<dbReference type="EMBL" id="JASBNA010000001">
    <property type="protein sequence ID" value="KAK7695844.1"/>
    <property type="molecule type" value="Genomic_DNA"/>
</dbReference>
<feature type="chain" id="PRO_5043923045" description="Peptidase A1 domain-containing protein" evidence="13">
    <location>
        <begin position="19"/>
        <end position="433"/>
    </location>
</feature>
<evidence type="ECO:0000256" key="4">
    <source>
        <dbReference type="ARBA" id="ARBA00022670"/>
    </source>
</evidence>
<evidence type="ECO:0000256" key="11">
    <source>
        <dbReference type="PIRSR" id="PIRSR601461-2"/>
    </source>
</evidence>
<evidence type="ECO:0000256" key="9">
    <source>
        <dbReference type="ARBA" id="ARBA00023180"/>
    </source>
</evidence>
<dbReference type="FunFam" id="2.40.70.10:FF:000036">
    <property type="entry name" value="Vacuolar aspartic protease"/>
    <property type="match status" value="1"/>
</dbReference>
<dbReference type="InterPro" id="IPR033121">
    <property type="entry name" value="PEPTIDASE_A1"/>
</dbReference>
<dbReference type="SUPFAM" id="SSF50630">
    <property type="entry name" value="Acid proteases"/>
    <property type="match status" value="1"/>
</dbReference>
<evidence type="ECO:0000259" key="14">
    <source>
        <dbReference type="PROSITE" id="PS51767"/>
    </source>
</evidence>
<dbReference type="Gene3D" id="2.40.70.10">
    <property type="entry name" value="Acid Proteases"/>
    <property type="match status" value="2"/>
</dbReference>
<dbReference type="GO" id="GO:0004190">
    <property type="term" value="F:aspartic-type endopeptidase activity"/>
    <property type="evidence" value="ECO:0007669"/>
    <property type="project" value="UniProtKB-KW"/>
</dbReference>
<reference evidence="15 16" key="1">
    <citation type="submission" date="2022-09" db="EMBL/GenBank/DDBJ databases">
        <authorList>
            <person name="Palmer J.M."/>
        </authorList>
    </citation>
    <scope>NUCLEOTIDE SEQUENCE [LARGE SCALE GENOMIC DNA]</scope>
    <source>
        <strain evidence="15 16">DSM 7382</strain>
    </source>
</reference>
<evidence type="ECO:0000256" key="12">
    <source>
        <dbReference type="RuleBase" id="RU000454"/>
    </source>
</evidence>
<comment type="subcellular location">
    <subcellularLocation>
        <location evidence="1">Vacuole</location>
    </subcellularLocation>
</comment>
<dbReference type="Proteomes" id="UP001385951">
    <property type="component" value="Unassembled WGS sequence"/>
</dbReference>
<keyword evidence="8 11" id="KW-1015">Disulfide bond</keyword>
<keyword evidence="16" id="KW-1185">Reference proteome</keyword>
<feature type="active site" evidence="10">
    <location>
        <position position="140"/>
    </location>
</feature>
<protein>
    <recommendedName>
        <fullName evidence="14">Peptidase A1 domain-containing protein</fullName>
    </recommendedName>
</protein>
<evidence type="ECO:0000256" key="8">
    <source>
        <dbReference type="ARBA" id="ARBA00023157"/>
    </source>
</evidence>
<evidence type="ECO:0000256" key="3">
    <source>
        <dbReference type="ARBA" id="ARBA00022554"/>
    </source>
</evidence>
<evidence type="ECO:0000256" key="7">
    <source>
        <dbReference type="ARBA" id="ARBA00022801"/>
    </source>
</evidence>
<sequence>MFLSRLAPLLLLLPFVAAEGVHKLKLKKLQRTAQNPVLETAYLAEKYGGSGQVPIMGAGGSARNIRLTRPSHNEDGQELVWTQDEFNANAGHSVPLSNYLNAQYFTEITIGTPAQTVRNSSNSELSITKYYFLQFKVILDTGSSNLWVPSSQCTSIACFLHAKYDSKQSSTYKANGTEFGIQYGTGSMEGFVSNDVLRIGDIVIPSQDFAEATKEPGLTFAFGKFDGILGLGYDTISVNHITPPFYSMINKGLIDQKVFSFRLGSSEEDGGEAVFGGIDPSAFTGEITYAPVRRKAYWEVELNQVTLGDDVLELDNTGAAIDTGTSLIALPTDIAEMINTQIGAKRGWNGQYTVDCATVPNMPDLTFTFDGKPYPLKATDYILEVQGTCMSSFTGMDISPGGSPLWIIGDVFLRRYYTVYDLEKNAVGFANSK</sequence>
<keyword evidence="9" id="KW-0325">Glycoprotein</keyword>
<dbReference type="FunFam" id="2.40.70.10:FF:000002">
    <property type="entry name" value="Vacuolar aspartic proteinase"/>
    <property type="match status" value="1"/>
</dbReference>
<keyword evidence="6 12" id="KW-0064">Aspartyl protease</keyword>
<name>A0AAW0H029_9APHY</name>
<keyword evidence="4 12" id="KW-0645">Protease</keyword>
<comment type="caution">
    <text evidence="15">The sequence shown here is derived from an EMBL/GenBank/DDBJ whole genome shotgun (WGS) entry which is preliminary data.</text>
</comment>
<evidence type="ECO:0000256" key="5">
    <source>
        <dbReference type="ARBA" id="ARBA00022729"/>
    </source>
</evidence>
<evidence type="ECO:0000256" key="6">
    <source>
        <dbReference type="ARBA" id="ARBA00022750"/>
    </source>
</evidence>
<dbReference type="PROSITE" id="PS51767">
    <property type="entry name" value="PEPTIDASE_A1"/>
    <property type="match status" value="1"/>
</dbReference>
<dbReference type="AlphaFoldDB" id="A0AAW0H029"/>